<reference evidence="3 4" key="1">
    <citation type="submission" date="2017-02" db="EMBL/GenBank/DDBJ databases">
        <title>Pseudoalteromonas ulvae TC14 Genome.</title>
        <authorList>
            <person name="Molmeret M."/>
        </authorList>
    </citation>
    <scope>NUCLEOTIDE SEQUENCE [LARGE SCALE GENOMIC DNA]</scope>
    <source>
        <strain evidence="3">TC14</strain>
    </source>
</reference>
<feature type="repeat" description="TPR" evidence="2">
    <location>
        <begin position="106"/>
        <end position="139"/>
    </location>
</feature>
<evidence type="ECO:0000256" key="1">
    <source>
        <dbReference type="ARBA" id="ARBA00022679"/>
    </source>
</evidence>
<dbReference type="AlphaFoldDB" id="A0A244CT09"/>
<dbReference type="PROSITE" id="PS50005">
    <property type="entry name" value="TPR"/>
    <property type="match status" value="2"/>
</dbReference>
<sequence length="525" mass="59630">MASIQTQLHQQALDALKINDIKQAHALLVKLITLQPNHADGYFLMAMVNVKVGQINKAISLIEKALTLHHSIEYNAYLAKCLALKGEYRRVKEIALAIDVNQIDSGLVADTIGVSLSHIGLYEQAMLFFEKAVQLNNNNGTFFYNLGVCAKFLGLFTQAETAFERAIKLEPIHHQAHFALADLLKVTEQNNHTARLHHAFEQVSHPDAKLHLGHALAKEYQDMGQYDAAFFALQNAKAAKLKQHPFDMTRATQLFAHIQQCSEQHRNTEYQGATTSEPIFVLGMPRSGTTLVERILSSHSDVSSAGELQDFGLTIKRMTGTKSPSVLDTETITAAYQLDMAQVGQQYLSETRVVTGHSAHFVDKLPFNFYYVDLIRKSLPNAKIICLLRDPMDTCIGNYRQLFTINNPYYAYSLDLLDTGRFYQQFYQLMLHWQTLHQDAIKLVHYEQLVAHPEEQIRALLDYCELPWQDACVDFHLNQAPVSTASKVQVREPLNNKAIGRWRKFSEHTQSLERYFTAHNIPYLD</sequence>
<dbReference type="GO" id="GO:0008476">
    <property type="term" value="F:protein-tyrosine sulfotransferase activity"/>
    <property type="evidence" value="ECO:0007669"/>
    <property type="project" value="InterPro"/>
</dbReference>
<dbReference type="EMBL" id="MWPV01000001">
    <property type="protein sequence ID" value="OUL58733.1"/>
    <property type="molecule type" value="Genomic_DNA"/>
</dbReference>
<dbReference type="PANTHER" id="PTHR12788">
    <property type="entry name" value="PROTEIN-TYROSINE SULFOTRANSFERASE 2"/>
    <property type="match status" value="1"/>
</dbReference>
<dbReference type="InterPro" id="IPR026634">
    <property type="entry name" value="TPST-like"/>
</dbReference>
<evidence type="ECO:0000256" key="2">
    <source>
        <dbReference type="PROSITE-ProRule" id="PRU00339"/>
    </source>
</evidence>
<evidence type="ECO:0000313" key="3">
    <source>
        <dbReference type="EMBL" id="OUL58733.1"/>
    </source>
</evidence>
<dbReference type="SUPFAM" id="SSF81901">
    <property type="entry name" value="HCP-like"/>
    <property type="match status" value="1"/>
</dbReference>
<dbReference type="SMART" id="SM00028">
    <property type="entry name" value="TPR"/>
    <property type="match status" value="3"/>
</dbReference>
<name>A0A244CT09_PSEDV</name>
<keyword evidence="4" id="KW-1185">Reference proteome</keyword>
<dbReference type="Gene3D" id="3.40.50.300">
    <property type="entry name" value="P-loop containing nucleotide triphosphate hydrolases"/>
    <property type="match status" value="1"/>
</dbReference>
<keyword evidence="2" id="KW-0802">TPR repeat</keyword>
<dbReference type="Pfam" id="PF13469">
    <property type="entry name" value="Sulfotransfer_3"/>
    <property type="match status" value="1"/>
</dbReference>
<proteinExistence type="predicted"/>
<dbReference type="InterPro" id="IPR019734">
    <property type="entry name" value="TPR_rpt"/>
</dbReference>
<keyword evidence="1 3" id="KW-0808">Transferase</keyword>
<protein>
    <submittedName>
        <fullName evidence="3">Sulfotransferase family protein</fullName>
    </submittedName>
</protein>
<evidence type="ECO:0000313" key="4">
    <source>
        <dbReference type="Proteomes" id="UP000194841"/>
    </source>
</evidence>
<accession>A0A244CT09</accession>
<dbReference type="SUPFAM" id="SSF52540">
    <property type="entry name" value="P-loop containing nucleoside triphosphate hydrolases"/>
    <property type="match status" value="1"/>
</dbReference>
<dbReference type="Pfam" id="PF13181">
    <property type="entry name" value="TPR_8"/>
    <property type="match status" value="3"/>
</dbReference>
<dbReference type="Proteomes" id="UP000194841">
    <property type="component" value="Unassembled WGS sequence"/>
</dbReference>
<comment type="caution">
    <text evidence="3">The sequence shown here is derived from an EMBL/GenBank/DDBJ whole genome shotgun (WGS) entry which is preliminary data.</text>
</comment>
<gene>
    <name evidence="3" type="ORF">B1199_00115</name>
</gene>
<dbReference type="InterPro" id="IPR011990">
    <property type="entry name" value="TPR-like_helical_dom_sf"/>
</dbReference>
<dbReference type="InterPro" id="IPR027417">
    <property type="entry name" value="P-loop_NTPase"/>
</dbReference>
<dbReference type="Gene3D" id="1.25.40.10">
    <property type="entry name" value="Tetratricopeptide repeat domain"/>
    <property type="match status" value="2"/>
</dbReference>
<organism evidence="3 4">
    <name type="scientific">Pseudoalteromonas ulvae</name>
    <dbReference type="NCBI Taxonomy" id="107327"/>
    <lineage>
        <taxon>Bacteria</taxon>
        <taxon>Pseudomonadati</taxon>
        <taxon>Pseudomonadota</taxon>
        <taxon>Gammaproteobacteria</taxon>
        <taxon>Alteromonadales</taxon>
        <taxon>Pseudoalteromonadaceae</taxon>
        <taxon>Pseudoalteromonas</taxon>
    </lineage>
</organism>
<feature type="repeat" description="TPR" evidence="2">
    <location>
        <begin position="140"/>
        <end position="173"/>
    </location>
</feature>
<dbReference type="PANTHER" id="PTHR12788:SF10">
    <property type="entry name" value="PROTEIN-TYROSINE SULFOTRANSFERASE"/>
    <property type="match status" value="1"/>
</dbReference>
<dbReference type="OrthoDB" id="9815894at2"/>
<dbReference type="RefSeq" id="WP_086742114.1">
    <property type="nucleotide sequence ID" value="NZ_MWPV01000001.1"/>
</dbReference>